<dbReference type="PANTHER" id="PTHR13754">
    <property type="entry name" value="METALLO-BETA-LACTAMASE SUPERFAMILY PROTEIN"/>
    <property type="match status" value="1"/>
</dbReference>
<dbReference type="Proteomes" id="UP000183047">
    <property type="component" value="Unassembled WGS sequence"/>
</dbReference>
<dbReference type="PANTHER" id="PTHR13754:SF13">
    <property type="entry name" value="METALLO-BETA-LACTAMASE SUPERFAMILY PROTEIN (AFU_ORTHOLOGUE AFUA_3G07630)"/>
    <property type="match status" value="1"/>
</dbReference>
<accession>A0A1G5AFD1</accession>
<dbReference type="SMART" id="SM00849">
    <property type="entry name" value="Lactamase_B"/>
    <property type="match status" value="1"/>
</dbReference>
<feature type="compositionally biased region" description="Basic and acidic residues" evidence="1">
    <location>
        <begin position="277"/>
        <end position="291"/>
    </location>
</feature>
<dbReference type="GO" id="GO:0016740">
    <property type="term" value="F:transferase activity"/>
    <property type="evidence" value="ECO:0007669"/>
    <property type="project" value="TreeGrafter"/>
</dbReference>
<dbReference type="SUPFAM" id="SSF56281">
    <property type="entry name" value="Metallo-hydrolase/oxidoreductase"/>
    <property type="match status" value="1"/>
</dbReference>
<evidence type="ECO:0000256" key="1">
    <source>
        <dbReference type="SAM" id="MobiDB-lite"/>
    </source>
</evidence>
<keyword evidence="3" id="KW-0378">Hydrolase</keyword>
<dbReference type="Gene3D" id="3.90.950.20">
    <property type="entry name" value="CinA-like"/>
    <property type="match status" value="1"/>
</dbReference>
<dbReference type="InterPro" id="IPR001279">
    <property type="entry name" value="Metallo-B-lactamas"/>
</dbReference>
<feature type="compositionally biased region" description="Basic and acidic residues" evidence="1">
    <location>
        <begin position="329"/>
        <end position="384"/>
    </location>
</feature>
<reference evidence="4" key="1">
    <citation type="submission" date="2016-10" db="EMBL/GenBank/DDBJ databases">
        <authorList>
            <person name="Varghese N."/>
            <person name="Submissions S."/>
        </authorList>
    </citation>
    <scope>NUCLEOTIDE SEQUENCE [LARGE SCALE GENOMIC DNA]</scope>
    <source>
        <strain evidence="4">XBD2006</strain>
    </source>
</reference>
<feature type="compositionally biased region" description="Acidic residues" evidence="1">
    <location>
        <begin position="292"/>
        <end position="315"/>
    </location>
</feature>
<feature type="compositionally biased region" description="Basic and acidic residues" evidence="1">
    <location>
        <begin position="395"/>
        <end position="406"/>
    </location>
</feature>
<dbReference type="NCBIfam" id="TIGR00199">
    <property type="entry name" value="PncC_domain"/>
    <property type="match status" value="1"/>
</dbReference>
<evidence type="ECO:0000313" key="3">
    <source>
        <dbReference type="EMBL" id="SCX76564.1"/>
    </source>
</evidence>
<evidence type="ECO:0000313" key="4">
    <source>
        <dbReference type="Proteomes" id="UP000183047"/>
    </source>
</evidence>
<feature type="domain" description="Metallo-beta-lactamase" evidence="2">
    <location>
        <begin position="20"/>
        <end position="246"/>
    </location>
</feature>
<dbReference type="CDD" id="cd07713">
    <property type="entry name" value="DHPS-like_MBL-fold"/>
    <property type="match status" value="1"/>
</dbReference>
<feature type="region of interest" description="Disordered" evidence="1">
    <location>
        <begin position="277"/>
        <end position="406"/>
    </location>
</feature>
<keyword evidence="4" id="KW-1185">Reference proteome</keyword>
<dbReference type="InterPro" id="IPR036653">
    <property type="entry name" value="CinA-like_C"/>
</dbReference>
<dbReference type="InterPro" id="IPR036866">
    <property type="entry name" value="RibonucZ/Hydroxyglut_hydro"/>
</dbReference>
<dbReference type="GO" id="GO:0016787">
    <property type="term" value="F:hydrolase activity"/>
    <property type="evidence" value="ECO:0007669"/>
    <property type="project" value="UniProtKB-KW"/>
</dbReference>
<dbReference type="Pfam" id="PF00753">
    <property type="entry name" value="Lactamase_B"/>
    <property type="match status" value="1"/>
</dbReference>
<dbReference type="InterPro" id="IPR041712">
    <property type="entry name" value="DHPS-like_MBL-fold"/>
</dbReference>
<dbReference type="EMBL" id="FMUR01000003">
    <property type="protein sequence ID" value="SCX76564.1"/>
    <property type="molecule type" value="Genomic_DNA"/>
</dbReference>
<evidence type="ECO:0000259" key="2">
    <source>
        <dbReference type="SMART" id="SM00849"/>
    </source>
</evidence>
<protein>
    <submittedName>
        <fullName evidence="3">Amidohydrolase, PncC family</fullName>
    </submittedName>
</protein>
<dbReference type="AlphaFoldDB" id="A0A1G5AFD1"/>
<dbReference type="InterPro" id="IPR008136">
    <property type="entry name" value="CinA_C"/>
</dbReference>
<sequence length="590" mass="66200">MRIINIIENTAGKNDCIPEHGLCFYVETKKHKILVDTGASGLLVENADQLGIDLADVDTVVITHGHYDHGGGILSFADLNDTATIYINEHAFQKFYSTSRGRRPRYIGLSRKVKDLPQVEILEDGVNKIDDELTVFSDIGDRYENPQTNSTLFVKEGSELVEDDFSHEQCLVVSSEGKKILFSGCAHHGIQNIMEKYVSIFKNDPDMVISGFHTARDRGYSKEDIKEIRNIAKDLTEYESVFYTGHCTGEEPFEEMQKILKDKIKYVHCGDEIKLSEPKRSKSRSRNRDMDMDMDMDNDIDIDDDVDDIDEDEEETRPSRSTRSRSSRRKEEPESSTRERRSSRAKEAVESRPRAKEATEERPSREKASSRAKEAVVSKPKEASNSRVKQAVVSKPKETAAAKKKEAEYVKSKDTAPEKKEETVVVRAEDTVRAKYRRITETLIKRELTFTSMESCTSGLIASLITDTEGSSAVMKGAYITYSNDAKVLHGVPKETIDKYGVYSYETAEDMAFSAGAIYEADVAIGVTGTMGNTDPSNDDSVPGEVYFAIASKFGNRSYHANIPPKHSRYEYKLAVAELVADKLIEIIGK</sequence>
<dbReference type="Gene3D" id="3.60.15.10">
    <property type="entry name" value="Ribonuclease Z/Hydroxyacylglutathione hydrolase-like"/>
    <property type="match status" value="1"/>
</dbReference>
<dbReference type="RefSeq" id="WP_074461044.1">
    <property type="nucleotide sequence ID" value="NZ_FMUR01000003.1"/>
</dbReference>
<dbReference type="SUPFAM" id="SSF142433">
    <property type="entry name" value="CinA-like"/>
    <property type="match status" value="1"/>
</dbReference>
<dbReference type="InterPro" id="IPR052926">
    <property type="entry name" value="Metallo-beta-lactamase_dom"/>
</dbReference>
<proteinExistence type="predicted"/>
<gene>
    <name evidence="3" type="ORF">SAMN02910451_00201</name>
</gene>
<name>A0A1G5AFD1_9FIRM</name>
<dbReference type="Pfam" id="PF02464">
    <property type="entry name" value="CinA"/>
    <property type="match status" value="1"/>
</dbReference>
<organism evidence="3 4">
    <name type="scientific">Butyrivibrio hungatei</name>
    <dbReference type="NCBI Taxonomy" id="185008"/>
    <lineage>
        <taxon>Bacteria</taxon>
        <taxon>Bacillati</taxon>
        <taxon>Bacillota</taxon>
        <taxon>Clostridia</taxon>
        <taxon>Lachnospirales</taxon>
        <taxon>Lachnospiraceae</taxon>
        <taxon>Butyrivibrio</taxon>
    </lineage>
</organism>